<keyword evidence="1" id="KW-0175">Coiled coil</keyword>
<dbReference type="RefSeq" id="XP_044544003.1">
    <property type="nucleotide sequence ID" value="XM_044685947.1"/>
</dbReference>
<comment type="caution">
    <text evidence="4">The sequence shown here is derived from an EMBL/GenBank/DDBJ whole genome shotgun (WGS) entry which is preliminary data.</text>
</comment>
<feature type="region of interest" description="Disordered" evidence="2">
    <location>
        <begin position="1"/>
        <end position="20"/>
    </location>
</feature>
<feature type="coiled-coil region" evidence="1">
    <location>
        <begin position="745"/>
        <end position="772"/>
    </location>
</feature>
<dbReference type="GO" id="GO:0061630">
    <property type="term" value="F:ubiquitin protein ligase activity"/>
    <property type="evidence" value="ECO:0007669"/>
    <property type="project" value="InterPro"/>
</dbReference>
<dbReference type="PANTHER" id="PTHR22849">
    <property type="entry name" value="WDSAM1 PROTEIN"/>
    <property type="match status" value="1"/>
</dbReference>
<accession>A0AA88GGG0</accession>
<evidence type="ECO:0000259" key="3">
    <source>
        <dbReference type="PROSITE" id="PS51698"/>
    </source>
</evidence>
<dbReference type="SUPFAM" id="SSF52540">
    <property type="entry name" value="P-loop containing nucleoside triphosphate hydrolases"/>
    <property type="match status" value="2"/>
</dbReference>
<dbReference type="SMART" id="SM00504">
    <property type="entry name" value="Ubox"/>
    <property type="match status" value="1"/>
</dbReference>
<proteinExistence type="predicted"/>
<organism evidence="4 5">
    <name type="scientific">Naegleria lovaniensis</name>
    <name type="common">Amoeba</name>
    <dbReference type="NCBI Taxonomy" id="51637"/>
    <lineage>
        <taxon>Eukaryota</taxon>
        <taxon>Discoba</taxon>
        <taxon>Heterolobosea</taxon>
        <taxon>Tetramitia</taxon>
        <taxon>Eutetramitia</taxon>
        <taxon>Vahlkampfiidae</taxon>
        <taxon>Naegleria</taxon>
    </lineage>
</organism>
<dbReference type="Gene3D" id="3.40.50.300">
    <property type="entry name" value="P-loop containing nucleotide triphosphate hydrolases"/>
    <property type="match status" value="1"/>
</dbReference>
<dbReference type="Gene3D" id="3.30.40.10">
    <property type="entry name" value="Zinc/RING finger domain, C3HC4 (zinc finger)"/>
    <property type="match status" value="1"/>
</dbReference>
<dbReference type="PANTHER" id="PTHR22849:SF164">
    <property type="entry name" value="U-BOX DOMAIN-CONTAINING PROTEIN"/>
    <property type="match status" value="1"/>
</dbReference>
<dbReference type="Pfam" id="PF04564">
    <property type="entry name" value="U-box"/>
    <property type="match status" value="1"/>
</dbReference>
<dbReference type="PROSITE" id="PS51698">
    <property type="entry name" value="U_BOX"/>
    <property type="match status" value="1"/>
</dbReference>
<dbReference type="InterPro" id="IPR003613">
    <property type="entry name" value="Ubox_domain"/>
</dbReference>
<feature type="domain" description="U-box" evidence="3">
    <location>
        <begin position="657"/>
        <end position="733"/>
    </location>
</feature>
<reference evidence="4 5" key="1">
    <citation type="journal article" date="2018" name="BMC Genomics">
        <title>The genome of Naegleria lovaniensis, the basis for a comparative approach to unravel pathogenicity factors of the human pathogenic amoeba N. fowleri.</title>
        <authorList>
            <person name="Liechti N."/>
            <person name="Schurch N."/>
            <person name="Bruggmann R."/>
            <person name="Wittwer M."/>
        </authorList>
    </citation>
    <scope>NUCLEOTIDE SEQUENCE [LARGE SCALE GENOMIC DNA]</scope>
    <source>
        <strain evidence="4 5">ATCC 30569</strain>
    </source>
</reference>
<dbReference type="Proteomes" id="UP000816034">
    <property type="component" value="Unassembled WGS sequence"/>
</dbReference>
<dbReference type="InterPro" id="IPR013083">
    <property type="entry name" value="Znf_RING/FYVE/PHD"/>
</dbReference>
<evidence type="ECO:0000256" key="2">
    <source>
        <dbReference type="SAM" id="MobiDB-lite"/>
    </source>
</evidence>
<dbReference type="EMBL" id="PYSW02000042">
    <property type="protein sequence ID" value="KAG2374829.1"/>
    <property type="molecule type" value="Genomic_DNA"/>
</dbReference>
<gene>
    <name evidence="4" type="ORF">C9374_010406</name>
</gene>
<dbReference type="GO" id="GO:0016567">
    <property type="term" value="P:protein ubiquitination"/>
    <property type="evidence" value="ECO:0007669"/>
    <property type="project" value="InterPro"/>
</dbReference>
<dbReference type="GeneID" id="68102860"/>
<evidence type="ECO:0000313" key="5">
    <source>
        <dbReference type="Proteomes" id="UP000816034"/>
    </source>
</evidence>
<evidence type="ECO:0000313" key="4">
    <source>
        <dbReference type="EMBL" id="KAG2374829.1"/>
    </source>
</evidence>
<sequence length="787" mass="90436">MSDPNFCPSHNNFEEQHEEDLSDIPLSDLMELKTQCLEAKAASENKSNKPLVLVIGPTGAGKSVITNFLAGKKMRYEQIDQQMVVCVDGEAVTPIGHSLQSETQFSTFVDVDANVEYVLVDCAGFFDNRGDMEQLMATLSLRLSILNSPVKGVIVVMDAAYFTSRDTKLLETSQIIGKLLPNIEKLQSSIVYLINDKTNNYAINKTVISDQIGKHLENAMSRWNKLFNSTFNKLSQWRKGGDNASKSSADDEKDRLTFLQSMHDQIHNLFVVRFDETCLQEITEAINRMPGIDKSFFSLDDYDDKWNQLKELFLQITANACLVYENVSATHALTEKYQDDAKHYQDRIKIYEKRLNEIGNSGTLERDDSQAVDRVLNQIIEEIKQNTNRLTSFGTELNQQKETLNRLEKQMKDLESPELVQVFSKTISEERMKFWGWLSYTDVNITFKLSNCPLVVAKEDFDSNTSRLDERNGHCVSSGCYDKRYVSKFGNDGLCEIVLKAQKNQIPDNKALYETTKQQRTHVLKEVERLEGNIRELTSDNERLKQEENGISLGKQGIAQKKKQMADEKRNLQSVINQFKNSSNDLKEKITKLTKQMESYEEKITCRQAIYSALFDILELLGLQNKFTEEFKKHYKNYSEKQWALGNDDSSENRDSEILEHLYCPISFELMIDPVVLPCCKKTIDRDSIFRAVDTSRKQQCPLCRQELTFDSLQSNSTVRDMVEHHQTTHFIHKISQTFLNSQPLEALQIKAEETENQIQQLEAQLTTKREVLEKIRFALASRTNNH</sequence>
<feature type="coiled-coil region" evidence="1">
    <location>
        <begin position="390"/>
        <end position="417"/>
    </location>
</feature>
<dbReference type="InterPro" id="IPR027417">
    <property type="entry name" value="P-loop_NTPase"/>
</dbReference>
<dbReference type="AlphaFoldDB" id="A0AA88GGG0"/>
<name>A0AA88GGG0_NAELO</name>
<dbReference type="CDD" id="cd00882">
    <property type="entry name" value="Ras_like_GTPase"/>
    <property type="match status" value="1"/>
</dbReference>
<protein>
    <recommendedName>
        <fullName evidence="3">U-box domain-containing protein</fullName>
    </recommendedName>
</protein>
<keyword evidence="5" id="KW-1185">Reference proteome</keyword>
<dbReference type="SUPFAM" id="SSF57850">
    <property type="entry name" value="RING/U-box"/>
    <property type="match status" value="1"/>
</dbReference>
<feature type="coiled-coil region" evidence="1">
    <location>
        <begin position="520"/>
        <end position="603"/>
    </location>
</feature>
<evidence type="ECO:0000256" key="1">
    <source>
        <dbReference type="SAM" id="Coils"/>
    </source>
</evidence>
<dbReference type="InterPro" id="IPR045185">
    <property type="entry name" value="PUB22/23/24-like"/>
</dbReference>